<keyword evidence="1" id="KW-0472">Membrane</keyword>
<proteinExistence type="predicted"/>
<dbReference type="EMBL" id="CP003065">
    <property type="protein sequence ID" value="AEV68048.1"/>
    <property type="molecule type" value="Genomic_DNA"/>
</dbReference>
<protein>
    <submittedName>
        <fullName evidence="2">Prepilin-type N-terminal cleavage/methylation domain-containing protein</fullName>
    </submittedName>
</protein>
<evidence type="ECO:0000313" key="3">
    <source>
        <dbReference type="Proteomes" id="UP000005435"/>
    </source>
</evidence>
<dbReference type="Proteomes" id="UP000005435">
    <property type="component" value="Chromosome"/>
</dbReference>
<accession>G8M172</accession>
<dbReference type="STRING" id="720554.Clocl_1397"/>
<dbReference type="RefSeq" id="WP_014254662.1">
    <property type="nucleotide sequence ID" value="NC_016627.1"/>
</dbReference>
<reference evidence="3" key="1">
    <citation type="submission" date="2011-12" db="EMBL/GenBank/DDBJ databases">
        <title>Complete sequence of Clostridium clariflavum DSM 19732.</title>
        <authorList>
            <consortium name="US DOE Joint Genome Institute"/>
            <person name="Lucas S."/>
            <person name="Han J."/>
            <person name="Lapidus A."/>
            <person name="Cheng J.-F."/>
            <person name="Goodwin L."/>
            <person name="Pitluck S."/>
            <person name="Peters L."/>
            <person name="Teshima H."/>
            <person name="Detter J.C."/>
            <person name="Han C."/>
            <person name="Tapia R."/>
            <person name="Land M."/>
            <person name="Hauser L."/>
            <person name="Kyrpides N."/>
            <person name="Ivanova N."/>
            <person name="Pagani I."/>
            <person name="Kitzmiller T."/>
            <person name="Lynd L."/>
            <person name="Izquierdo J."/>
            <person name="Woyke T."/>
        </authorList>
    </citation>
    <scope>NUCLEOTIDE SEQUENCE [LARGE SCALE GENOMIC DNA]</scope>
    <source>
        <strain evidence="3">DSM 19732 / NBRC 101661 / EBR45</strain>
    </source>
</reference>
<keyword evidence="1" id="KW-1133">Transmembrane helix</keyword>
<reference evidence="2 3" key="2">
    <citation type="journal article" date="2012" name="Stand. Genomic Sci.">
        <title>Complete Genome Sequence of Clostridium clariflavum DSM 19732.</title>
        <authorList>
            <person name="Izquierdo J.A."/>
            <person name="Goodwin L."/>
            <person name="Davenport K.W."/>
            <person name="Teshima H."/>
            <person name="Bruce D."/>
            <person name="Detter C."/>
            <person name="Tapia R."/>
            <person name="Han S."/>
            <person name="Land M."/>
            <person name="Hauser L."/>
            <person name="Jeffries C.D."/>
            <person name="Han J."/>
            <person name="Pitluck S."/>
            <person name="Nolan M."/>
            <person name="Chen A."/>
            <person name="Huntemann M."/>
            <person name="Mavromatis K."/>
            <person name="Mikhailova N."/>
            <person name="Liolios K."/>
            <person name="Woyke T."/>
            <person name="Lynd L.R."/>
        </authorList>
    </citation>
    <scope>NUCLEOTIDE SEQUENCE [LARGE SCALE GENOMIC DNA]</scope>
    <source>
        <strain evidence="3">DSM 19732 / NBRC 101661 / EBR45</strain>
    </source>
</reference>
<name>G8M172_ACECE</name>
<dbReference type="HOGENOM" id="CLU_1358464_0_0_9"/>
<organism evidence="2 3">
    <name type="scientific">Acetivibrio clariflavus (strain DSM 19732 / NBRC 101661 / EBR45)</name>
    <name type="common">Clostridium clariflavum</name>
    <dbReference type="NCBI Taxonomy" id="720554"/>
    <lineage>
        <taxon>Bacteria</taxon>
        <taxon>Bacillati</taxon>
        <taxon>Bacillota</taxon>
        <taxon>Clostridia</taxon>
        <taxon>Eubacteriales</taxon>
        <taxon>Oscillospiraceae</taxon>
        <taxon>Acetivibrio</taxon>
    </lineage>
</organism>
<dbReference type="eggNOG" id="ENOG50341DC">
    <property type="taxonomic scope" value="Bacteria"/>
</dbReference>
<sequence precursor="true">MKRLLRSEKGLTFIEVLIALSIMGLLSVPIMMMFMNAQMYARKVDKQTEINAVTRTVKELVSEGLNKDAPLSSLTGEIIDIDGEDAEDGEDSEADEGEEVSDGFKSIIRYAIKSNTTVTTPYLKIEDSIEDSGNKISDKYTYTVTYDPAKYYDSNYKGVYNVLIKIYEKESKNKVNELKVSVYIDNLYAEKKTDSEDSESD</sequence>
<keyword evidence="1" id="KW-0812">Transmembrane</keyword>
<feature type="transmembrane region" description="Helical" evidence="1">
    <location>
        <begin position="12"/>
        <end position="35"/>
    </location>
</feature>
<dbReference type="InterPro" id="IPR012902">
    <property type="entry name" value="N_methyl_site"/>
</dbReference>
<gene>
    <name evidence="2" type="ordered locus">Clocl_1397</name>
</gene>
<evidence type="ECO:0000313" key="2">
    <source>
        <dbReference type="EMBL" id="AEV68048.1"/>
    </source>
</evidence>
<dbReference type="NCBIfam" id="TIGR02532">
    <property type="entry name" value="IV_pilin_GFxxxE"/>
    <property type="match status" value="1"/>
</dbReference>
<dbReference type="AlphaFoldDB" id="G8M172"/>
<evidence type="ECO:0000256" key="1">
    <source>
        <dbReference type="SAM" id="Phobius"/>
    </source>
</evidence>
<dbReference type="OrthoDB" id="2086626at2"/>
<keyword evidence="3" id="KW-1185">Reference proteome</keyword>
<dbReference type="KEGG" id="ccl:Clocl_1397"/>
<dbReference type="Pfam" id="PF07963">
    <property type="entry name" value="N_methyl"/>
    <property type="match status" value="1"/>
</dbReference>